<proteinExistence type="predicted"/>
<organism evidence="2 3">
    <name type="scientific">Eumeta variegata</name>
    <name type="common">Bagworm moth</name>
    <name type="synonym">Eumeta japonica</name>
    <dbReference type="NCBI Taxonomy" id="151549"/>
    <lineage>
        <taxon>Eukaryota</taxon>
        <taxon>Metazoa</taxon>
        <taxon>Ecdysozoa</taxon>
        <taxon>Arthropoda</taxon>
        <taxon>Hexapoda</taxon>
        <taxon>Insecta</taxon>
        <taxon>Pterygota</taxon>
        <taxon>Neoptera</taxon>
        <taxon>Endopterygota</taxon>
        <taxon>Lepidoptera</taxon>
        <taxon>Glossata</taxon>
        <taxon>Ditrysia</taxon>
        <taxon>Tineoidea</taxon>
        <taxon>Psychidae</taxon>
        <taxon>Oiketicinae</taxon>
        <taxon>Eumeta</taxon>
    </lineage>
</organism>
<name>A0A4C1V2H0_EUMVA</name>
<dbReference type="EMBL" id="BGZK01000263">
    <property type="protein sequence ID" value="GBP32709.1"/>
    <property type="molecule type" value="Genomic_DNA"/>
</dbReference>
<gene>
    <name evidence="2" type="ORF">EVAR_16873_1</name>
</gene>
<dbReference type="AlphaFoldDB" id="A0A4C1V2H0"/>
<dbReference type="Proteomes" id="UP000299102">
    <property type="component" value="Unassembled WGS sequence"/>
</dbReference>
<feature type="compositionally biased region" description="Low complexity" evidence="1">
    <location>
        <begin position="64"/>
        <end position="73"/>
    </location>
</feature>
<protein>
    <submittedName>
        <fullName evidence="2">Uncharacterized protein</fullName>
    </submittedName>
</protein>
<evidence type="ECO:0000313" key="2">
    <source>
        <dbReference type="EMBL" id="GBP32709.1"/>
    </source>
</evidence>
<sequence length="97" mass="11407">MVFLSLVFNARDLRFRHGGHERRAQVTRPREGPGPGPGQRPRPRRIPRVWWQHDPALTRPSPPAAARVSPPRRNLYHDKMAETKQLRTLLYRDRQNT</sequence>
<evidence type="ECO:0000256" key="1">
    <source>
        <dbReference type="SAM" id="MobiDB-lite"/>
    </source>
</evidence>
<accession>A0A4C1V2H0</accession>
<keyword evidence="3" id="KW-1185">Reference proteome</keyword>
<evidence type="ECO:0000313" key="3">
    <source>
        <dbReference type="Proteomes" id="UP000299102"/>
    </source>
</evidence>
<comment type="caution">
    <text evidence="2">The sequence shown here is derived from an EMBL/GenBank/DDBJ whole genome shotgun (WGS) entry which is preliminary data.</text>
</comment>
<reference evidence="2 3" key="1">
    <citation type="journal article" date="2019" name="Commun. Biol.">
        <title>The bagworm genome reveals a unique fibroin gene that provides high tensile strength.</title>
        <authorList>
            <person name="Kono N."/>
            <person name="Nakamura H."/>
            <person name="Ohtoshi R."/>
            <person name="Tomita M."/>
            <person name="Numata K."/>
            <person name="Arakawa K."/>
        </authorList>
    </citation>
    <scope>NUCLEOTIDE SEQUENCE [LARGE SCALE GENOMIC DNA]</scope>
</reference>
<feature type="region of interest" description="Disordered" evidence="1">
    <location>
        <begin position="17"/>
        <end position="81"/>
    </location>
</feature>
<feature type="compositionally biased region" description="Basic and acidic residues" evidence="1">
    <location>
        <begin position="21"/>
        <end position="31"/>
    </location>
</feature>